<accession>A0A075CEX9</accession>
<protein>
    <submittedName>
        <fullName evidence="1">Uncharacterized protein</fullName>
    </submittedName>
</protein>
<gene>
    <name evidence="1" type="ORF">MP48_0024</name>
</gene>
<dbReference type="Pfam" id="PF08822">
    <property type="entry name" value="DUF1804"/>
    <property type="match status" value="1"/>
</dbReference>
<keyword evidence="2" id="KW-1185">Reference proteome</keyword>
<dbReference type="RefSeq" id="YP_009055252.1">
    <property type="nucleotide sequence ID" value="NC_024782.1"/>
</dbReference>
<dbReference type="KEGG" id="vg:20283562"/>
<proteinExistence type="predicted"/>
<dbReference type="GeneID" id="20283562"/>
<dbReference type="InterPro" id="IPR014926">
    <property type="entry name" value="Phage_D3112_Orf24"/>
</dbReference>
<dbReference type="EMBL" id="KF475786">
    <property type="protein sequence ID" value="AGZ17219.1"/>
    <property type="molecule type" value="Genomic_DNA"/>
</dbReference>
<sequence>MAHPKETRDALRRAYVLDRQSLEVAAAMFGVSYGTARRWKQQAEAEGDDWDKAQSAQLLAGGGLEDVARQVLAGLVTQFQATMEAIQVDSAITPAVKVQMLASLADAYNKSISASKRVLPETSSLATAMEVIQRLAAFIREQFPQHVQAFAEILEPFGEVIAKGLK</sequence>
<reference evidence="1 2" key="1">
    <citation type="submission" date="2013-07" db="EMBL/GenBank/DDBJ databases">
        <authorList>
            <person name="Chung I.-Y."/>
            <person name="Cho Y.-H."/>
        </authorList>
    </citation>
    <scope>NUCLEOTIDE SEQUENCE [LARGE SCALE GENOMIC DNA]</scope>
</reference>
<organism evidence="1 2">
    <name type="scientific">Pseudomonas phage MP48</name>
    <dbReference type="NCBI Taxonomy" id="1391190"/>
    <lineage>
        <taxon>Viruses</taxon>
        <taxon>Duplodnaviria</taxon>
        <taxon>Heunggongvirae</taxon>
        <taxon>Uroviricota</taxon>
        <taxon>Caudoviricetes</taxon>
        <taxon>Casadabanvirus</taxon>
        <taxon>Casadabanvirus MP48</taxon>
    </lineage>
</organism>
<evidence type="ECO:0000313" key="1">
    <source>
        <dbReference type="EMBL" id="AGZ17219.1"/>
    </source>
</evidence>
<evidence type="ECO:0000313" key="2">
    <source>
        <dbReference type="Proteomes" id="UP000028560"/>
    </source>
</evidence>
<dbReference type="OrthoDB" id="11054at10239"/>
<dbReference type="Proteomes" id="UP000028560">
    <property type="component" value="Segment"/>
</dbReference>
<name>A0A075CEX9_9CAUD</name>